<keyword evidence="1" id="KW-0479">Metal-binding</keyword>
<feature type="domain" description="C3H1-type" evidence="3">
    <location>
        <begin position="357"/>
        <end position="386"/>
    </location>
</feature>
<feature type="zinc finger region" description="C3H1-type" evidence="1">
    <location>
        <begin position="357"/>
        <end position="386"/>
    </location>
</feature>
<keyword evidence="5" id="KW-1185">Reference proteome</keyword>
<feature type="region of interest" description="Disordered" evidence="2">
    <location>
        <begin position="415"/>
        <end position="477"/>
    </location>
</feature>
<proteinExistence type="predicted"/>
<feature type="compositionally biased region" description="Low complexity" evidence="2">
    <location>
        <begin position="18"/>
        <end position="34"/>
    </location>
</feature>
<evidence type="ECO:0000256" key="1">
    <source>
        <dbReference type="PROSITE-ProRule" id="PRU00723"/>
    </source>
</evidence>
<dbReference type="EMBL" id="JAUEDM010000002">
    <property type="protein sequence ID" value="KAK3325650.1"/>
    <property type="molecule type" value="Genomic_DNA"/>
</dbReference>
<feature type="region of interest" description="Disordered" evidence="2">
    <location>
        <begin position="508"/>
        <end position="543"/>
    </location>
</feature>
<feature type="compositionally biased region" description="Polar residues" evidence="2">
    <location>
        <begin position="437"/>
        <end position="453"/>
    </location>
</feature>
<dbReference type="Proteomes" id="UP001283341">
    <property type="component" value="Unassembled WGS sequence"/>
</dbReference>
<reference evidence="4" key="1">
    <citation type="journal article" date="2023" name="Mol. Phylogenet. Evol.">
        <title>Genome-scale phylogeny and comparative genomics of the fungal order Sordariales.</title>
        <authorList>
            <person name="Hensen N."/>
            <person name="Bonometti L."/>
            <person name="Westerberg I."/>
            <person name="Brannstrom I.O."/>
            <person name="Guillou S."/>
            <person name="Cros-Aarteil S."/>
            <person name="Calhoun S."/>
            <person name="Haridas S."/>
            <person name="Kuo A."/>
            <person name="Mondo S."/>
            <person name="Pangilinan J."/>
            <person name="Riley R."/>
            <person name="LaButti K."/>
            <person name="Andreopoulos B."/>
            <person name="Lipzen A."/>
            <person name="Chen C."/>
            <person name="Yan M."/>
            <person name="Daum C."/>
            <person name="Ng V."/>
            <person name="Clum A."/>
            <person name="Steindorff A."/>
            <person name="Ohm R.A."/>
            <person name="Martin F."/>
            <person name="Silar P."/>
            <person name="Natvig D.O."/>
            <person name="Lalanne C."/>
            <person name="Gautier V."/>
            <person name="Ament-Velasquez S.L."/>
            <person name="Kruys A."/>
            <person name="Hutchinson M.I."/>
            <person name="Powell A.J."/>
            <person name="Barry K."/>
            <person name="Miller A.N."/>
            <person name="Grigoriev I.V."/>
            <person name="Debuchy R."/>
            <person name="Gladieux P."/>
            <person name="Hiltunen Thoren M."/>
            <person name="Johannesson H."/>
        </authorList>
    </citation>
    <scope>NUCLEOTIDE SEQUENCE</scope>
    <source>
        <strain evidence="4">CBS 118394</strain>
    </source>
</reference>
<evidence type="ECO:0000313" key="5">
    <source>
        <dbReference type="Proteomes" id="UP001283341"/>
    </source>
</evidence>
<protein>
    <recommendedName>
        <fullName evidence="3">C3H1-type domain-containing protein</fullName>
    </recommendedName>
</protein>
<reference evidence="4" key="2">
    <citation type="submission" date="2023-06" db="EMBL/GenBank/DDBJ databases">
        <authorList>
            <consortium name="Lawrence Berkeley National Laboratory"/>
            <person name="Haridas S."/>
            <person name="Hensen N."/>
            <person name="Bonometti L."/>
            <person name="Westerberg I."/>
            <person name="Brannstrom I.O."/>
            <person name="Guillou S."/>
            <person name="Cros-Aarteil S."/>
            <person name="Calhoun S."/>
            <person name="Kuo A."/>
            <person name="Mondo S."/>
            <person name="Pangilinan J."/>
            <person name="Riley R."/>
            <person name="Labutti K."/>
            <person name="Andreopoulos B."/>
            <person name="Lipzen A."/>
            <person name="Chen C."/>
            <person name="Yanf M."/>
            <person name="Daum C."/>
            <person name="Ng V."/>
            <person name="Clum A."/>
            <person name="Steindorff A."/>
            <person name="Ohm R."/>
            <person name="Martin F."/>
            <person name="Silar P."/>
            <person name="Natvig D."/>
            <person name="Lalanne C."/>
            <person name="Gautier V."/>
            <person name="Ament-Velasquez S.L."/>
            <person name="Kruys A."/>
            <person name="Hutchinson M.I."/>
            <person name="Powell A.J."/>
            <person name="Barry K."/>
            <person name="Miller A.N."/>
            <person name="Grigoriev I.V."/>
            <person name="Debuchy R."/>
            <person name="Gladieux P."/>
            <person name="Thoren M.H."/>
            <person name="Johannesson H."/>
        </authorList>
    </citation>
    <scope>NUCLEOTIDE SEQUENCE</scope>
    <source>
        <strain evidence="4">CBS 118394</strain>
    </source>
</reference>
<organism evidence="4 5">
    <name type="scientific">Apodospora peruviana</name>
    <dbReference type="NCBI Taxonomy" id="516989"/>
    <lineage>
        <taxon>Eukaryota</taxon>
        <taxon>Fungi</taxon>
        <taxon>Dikarya</taxon>
        <taxon>Ascomycota</taxon>
        <taxon>Pezizomycotina</taxon>
        <taxon>Sordariomycetes</taxon>
        <taxon>Sordariomycetidae</taxon>
        <taxon>Sordariales</taxon>
        <taxon>Lasiosphaeriaceae</taxon>
        <taxon>Apodospora</taxon>
    </lineage>
</organism>
<feature type="compositionally biased region" description="Low complexity" evidence="2">
    <location>
        <begin position="463"/>
        <end position="477"/>
    </location>
</feature>
<sequence length="607" mass="64686">MELNRIDTNVPRHMYGQPSSELSSSPSDPVSYTSTRDTTPDVCVKNSSVPPQLSTIEPSTPPSEHGSDTKDSSSSSLNSATAASSTSFGSLRSSVSSSAGGVKYHNTNAINQFPSAPRRYTAMSFNNGSPDERRVQHTTVMPPFNSQRHVRARQSSNWRVPAADPMDQPTLPTSINTGPDYRCSFQNQQSPQSAVSRYSGYGWFLAPSSPGGVYSPTAPTSFQGNGGTNSPIATSPLQLDLGDLLNQDFYGYGYDRGGGRFTLLVPVDMLPPIMGVPPVLNDRSGIVVLPVPPRRGPNGISSNPGPLSMRNVPTVAGTGDPVQHAANIRALRHQHLIDSITSASSSPPIPGGVHPPKRTKIYCDKWIHEGVCAFTQQGCKFKHEMPMDKATQHDLGLFQGLPSWWKKHQAELQRQQRYQDSETSDSPICLTGLGPSRETTARATENGRDSSLVQRDHLPNAGPSTTTTTCLTPPRAPAARPTISAAVNNNTNGSVSPVAAANGNTTTLGGMVSGGRQVNDTRGGGLGASRHNDASSAQPRSWQPVGNFAHFSSPYGPIGTPRRPVPPPPSPVDVNPFAMLPSSTQPTTKYLDDADDDNDHGEGVKLT</sequence>
<feature type="compositionally biased region" description="Low complexity" evidence="2">
    <location>
        <begin position="72"/>
        <end position="101"/>
    </location>
</feature>
<gene>
    <name evidence="4" type="ORF">B0H66DRAFT_588388</name>
</gene>
<dbReference type="AlphaFoldDB" id="A0AAE0IIM6"/>
<feature type="compositionally biased region" description="Polar residues" evidence="2">
    <location>
        <begin position="45"/>
        <end position="58"/>
    </location>
</feature>
<keyword evidence="1" id="KW-0862">Zinc</keyword>
<accession>A0AAE0IIM6</accession>
<dbReference type="InterPro" id="IPR000571">
    <property type="entry name" value="Znf_CCCH"/>
</dbReference>
<comment type="caution">
    <text evidence="4">The sequence shown here is derived from an EMBL/GenBank/DDBJ whole genome shotgun (WGS) entry which is preliminary data.</text>
</comment>
<name>A0AAE0IIM6_9PEZI</name>
<feature type="region of interest" description="Disordered" evidence="2">
    <location>
        <begin position="147"/>
        <end position="168"/>
    </location>
</feature>
<dbReference type="PROSITE" id="PS50103">
    <property type="entry name" value="ZF_C3H1"/>
    <property type="match status" value="1"/>
</dbReference>
<feature type="region of interest" description="Disordered" evidence="2">
    <location>
        <begin position="555"/>
        <end position="607"/>
    </location>
</feature>
<keyword evidence="1" id="KW-0863">Zinc-finger</keyword>
<evidence type="ECO:0000313" key="4">
    <source>
        <dbReference type="EMBL" id="KAK3325650.1"/>
    </source>
</evidence>
<evidence type="ECO:0000259" key="3">
    <source>
        <dbReference type="PROSITE" id="PS50103"/>
    </source>
</evidence>
<evidence type="ECO:0000256" key="2">
    <source>
        <dbReference type="SAM" id="MobiDB-lite"/>
    </source>
</evidence>
<dbReference type="GO" id="GO:0008270">
    <property type="term" value="F:zinc ion binding"/>
    <property type="evidence" value="ECO:0007669"/>
    <property type="project" value="UniProtKB-KW"/>
</dbReference>
<feature type="region of interest" description="Disordered" evidence="2">
    <location>
        <begin position="1"/>
        <end position="105"/>
    </location>
</feature>